<dbReference type="PRINTS" id="PR00722">
    <property type="entry name" value="CHYMOTRYPSIN"/>
</dbReference>
<evidence type="ECO:0000256" key="2">
    <source>
        <dbReference type="ARBA" id="ARBA00022801"/>
    </source>
</evidence>
<proteinExistence type="predicted"/>
<dbReference type="InterPro" id="IPR033116">
    <property type="entry name" value="TRYPSIN_SER"/>
</dbReference>
<dbReference type="AlphaFoldDB" id="A0A4X2KRN5"/>
<dbReference type="InterPro" id="IPR018114">
    <property type="entry name" value="TRYPSIN_HIS"/>
</dbReference>
<sequence length="322" mass="36104">ASFCYLLFPYPFPGSRGHAAPPVPSPVTAHVSLLFLPGCYCQDRNPECGQPFRKGKILGGQNALRGKWPWQVSLFFRGFHICGGSILSKYWVLTAAHCFDQALNLLDYFEVYAGFTDLRKSGRQGQRREITQVIIHPRYKFTHPNGNDIALVQLKRSLKLSALVLPICLPTSTINLEMMDTCWVTGWGKMTESGRTVNKLQEVQVPLLDQFWCQILYGSMFLIQEDMICATDITHGKSPCQGDSGGPLACKFNDTWVQIGVVTWGRGCDMPLFPGVFARVPYFSTWISSTMKSVVISRSTTIVSSWTTLPTPLLFLHVLRIQ</sequence>
<feature type="domain" description="Peptidase S1" evidence="6">
    <location>
        <begin position="57"/>
        <end position="292"/>
    </location>
</feature>
<dbReference type="SUPFAM" id="SSF50494">
    <property type="entry name" value="Trypsin-like serine proteases"/>
    <property type="match status" value="1"/>
</dbReference>
<dbReference type="PROSITE" id="PS50240">
    <property type="entry name" value="TRYPSIN_DOM"/>
    <property type="match status" value="1"/>
</dbReference>
<dbReference type="CDD" id="cd00190">
    <property type="entry name" value="Tryp_SPc"/>
    <property type="match status" value="1"/>
</dbReference>
<dbReference type="FunFam" id="2.40.10.10:FF:000039">
    <property type="entry name" value="Brain-specific serine protease 4"/>
    <property type="match status" value="1"/>
</dbReference>
<keyword evidence="1 5" id="KW-0645">Protease</keyword>
<dbReference type="InterPro" id="IPR001254">
    <property type="entry name" value="Trypsin_dom"/>
</dbReference>
<keyword evidence="4" id="KW-1015">Disulfide bond</keyword>
<reference evidence="8" key="1">
    <citation type="submission" date="2018-12" db="EMBL/GenBank/DDBJ databases">
        <authorList>
            <person name="Yazar S."/>
        </authorList>
    </citation>
    <scope>NUCLEOTIDE SEQUENCE [LARGE SCALE GENOMIC DNA]</scope>
</reference>
<keyword evidence="2 5" id="KW-0378">Hydrolase</keyword>
<dbReference type="PANTHER" id="PTHR24252:SF7">
    <property type="entry name" value="HYALIN"/>
    <property type="match status" value="1"/>
</dbReference>
<reference evidence="7" key="2">
    <citation type="submission" date="2025-08" db="UniProtKB">
        <authorList>
            <consortium name="Ensembl"/>
        </authorList>
    </citation>
    <scope>IDENTIFICATION</scope>
</reference>
<evidence type="ECO:0000256" key="5">
    <source>
        <dbReference type="RuleBase" id="RU363034"/>
    </source>
</evidence>
<keyword evidence="8" id="KW-1185">Reference proteome</keyword>
<dbReference type="Gene3D" id="2.40.10.10">
    <property type="entry name" value="Trypsin-like serine proteases"/>
    <property type="match status" value="1"/>
</dbReference>
<dbReference type="InterPro" id="IPR043504">
    <property type="entry name" value="Peptidase_S1_PA_chymotrypsin"/>
</dbReference>
<dbReference type="Ensembl" id="ENSVURT00010016407.1">
    <property type="protein sequence ID" value="ENSVURP00010014418.1"/>
    <property type="gene ID" value="ENSVURG00010011084.1"/>
</dbReference>
<dbReference type="Proteomes" id="UP000314987">
    <property type="component" value="Unassembled WGS sequence"/>
</dbReference>
<evidence type="ECO:0000259" key="6">
    <source>
        <dbReference type="PROSITE" id="PS50240"/>
    </source>
</evidence>
<evidence type="ECO:0000313" key="8">
    <source>
        <dbReference type="Proteomes" id="UP000314987"/>
    </source>
</evidence>
<reference evidence="7" key="3">
    <citation type="submission" date="2025-09" db="UniProtKB">
        <authorList>
            <consortium name="Ensembl"/>
        </authorList>
    </citation>
    <scope>IDENTIFICATION</scope>
</reference>
<dbReference type="GeneTree" id="ENSGT00940000154494"/>
<accession>A0A4X2KRN5</accession>
<evidence type="ECO:0000313" key="7">
    <source>
        <dbReference type="Ensembl" id="ENSVURP00010014418.1"/>
    </source>
</evidence>
<evidence type="ECO:0000256" key="3">
    <source>
        <dbReference type="ARBA" id="ARBA00022825"/>
    </source>
</evidence>
<gene>
    <name evidence="7" type="primary">LOC114027998</name>
</gene>
<dbReference type="OMA" id="LVCEFNH"/>
<dbReference type="PROSITE" id="PS00135">
    <property type="entry name" value="TRYPSIN_SER"/>
    <property type="match status" value="1"/>
</dbReference>
<dbReference type="PROSITE" id="PS00134">
    <property type="entry name" value="TRYPSIN_HIS"/>
    <property type="match status" value="1"/>
</dbReference>
<name>A0A4X2KRN5_VOMUR</name>
<protein>
    <recommendedName>
        <fullName evidence="6">Peptidase S1 domain-containing protein</fullName>
    </recommendedName>
</protein>
<dbReference type="Pfam" id="PF00089">
    <property type="entry name" value="Trypsin"/>
    <property type="match status" value="1"/>
</dbReference>
<organism evidence="7 8">
    <name type="scientific">Vombatus ursinus</name>
    <name type="common">Common wombat</name>
    <dbReference type="NCBI Taxonomy" id="29139"/>
    <lineage>
        <taxon>Eukaryota</taxon>
        <taxon>Metazoa</taxon>
        <taxon>Chordata</taxon>
        <taxon>Craniata</taxon>
        <taxon>Vertebrata</taxon>
        <taxon>Euteleostomi</taxon>
        <taxon>Mammalia</taxon>
        <taxon>Metatheria</taxon>
        <taxon>Diprotodontia</taxon>
        <taxon>Vombatidae</taxon>
        <taxon>Vombatus</taxon>
    </lineage>
</organism>
<dbReference type="GO" id="GO:0004252">
    <property type="term" value="F:serine-type endopeptidase activity"/>
    <property type="evidence" value="ECO:0007669"/>
    <property type="project" value="InterPro"/>
</dbReference>
<evidence type="ECO:0000256" key="4">
    <source>
        <dbReference type="ARBA" id="ARBA00023157"/>
    </source>
</evidence>
<evidence type="ECO:0000256" key="1">
    <source>
        <dbReference type="ARBA" id="ARBA00022670"/>
    </source>
</evidence>
<keyword evidence="3 5" id="KW-0720">Serine protease</keyword>
<dbReference type="SMART" id="SM00020">
    <property type="entry name" value="Tryp_SPc"/>
    <property type="match status" value="1"/>
</dbReference>
<dbReference type="GO" id="GO:0006508">
    <property type="term" value="P:proteolysis"/>
    <property type="evidence" value="ECO:0007669"/>
    <property type="project" value="UniProtKB-KW"/>
</dbReference>
<dbReference type="STRING" id="29139.ENSVURP00010014418"/>
<dbReference type="InterPro" id="IPR009003">
    <property type="entry name" value="Peptidase_S1_PA"/>
</dbReference>
<dbReference type="InterPro" id="IPR001314">
    <property type="entry name" value="Peptidase_S1A"/>
</dbReference>
<dbReference type="PANTHER" id="PTHR24252">
    <property type="entry name" value="ACROSIN-RELATED"/>
    <property type="match status" value="1"/>
</dbReference>